<dbReference type="Proteomes" id="UP000499080">
    <property type="component" value="Unassembled WGS sequence"/>
</dbReference>
<proteinExistence type="predicted"/>
<protein>
    <submittedName>
        <fullName evidence="1">Uncharacterized protein</fullName>
    </submittedName>
</protein>
<gene>
    <name evidence="1" type="ORF">AVEN_58471_1</name>
</gene>
<name>A0A4Y2SF53_ARAVE</name>
<organism evidence="1 2">
    <name type="scientific">Araneus ventricosus</name>
    <name type="common">Orbweaver spider</name>
    <name type="synonym">Epeira ventricosa</name>
    <dbReference type="NCBI Taxonomy" id="182803"/>
    <lineage>
        <taxon>Eukaryota</taxon>
        <taxon>Metazoa</taxon>
        <taxon>Ecdysozoa</taxon>
        <taxon>Arthropoda</taxon>
        <taxon>Chelicerata</taxon>
        <taxon>Arachnida</taxon>
        <taxon>Araneae</taxon>
        <taxon>Araneomorphae</taxon>
        <taxon>Entelegynae</taxon>
        <taxon>Araneoidea</taxon>
        <taxon>Araneidae</taxon>
        <taxon>Araneus</taxon>
    </lineage>
</organism>
<sequence>MISDAALLFQSRVQKSIDTFEFSLAILKSHFERAQELFWDGPHNFESRSDDEKDDATVGVNIQNISCQCQNISLRHFHNQIIPLLLTHTTFTMDEKFTLGAAVLSDEGTDGDQKRLHVIHIYIFE</sequence>
<keyword evidence="2" id="KW-1185">Reference proteome</keyword>
<evidence type="ECO:0000313" key="2">
    <source>
        <dbReference type="Proteomes" id="UP000499080"/>
    </source>
</evidence>
<comment type="caution">
    <text evidence="1">The sequence shown here is derived from an EMBL/GenBank/DDBJ whole genome shotgun (WGS) entry which is preliminary data.</text>
</comment>
<dbReference type="EMBL" id="BGPR01021511">
    <property type="protein sequence ID" value="GBN86874.1"/>
    <property type="molecule type" value="Genomic_DNA"/>
</dbReference>
<accession>A0A4Y2SF53</accession>
<dbReference type="AlphaFoldDB" id="A0A4Y2SF53"/>
<reference evidence="1 2" key="1">
    <citation type="journal article" date="2019" name="Sci. Rep.">
        <title>Orb-weaving spider Araneus ventricosus genome elucidates the spidroin gene catalogue.</title>
        <authorList>
            <person name="Kono N."/>
            <person name="Nakamura H."/>
            <person name="Ohtoshi R."/>
            <person name="Moran D.A.P."/>
            <person name="Shinohara A."/>
            <person name="Yoshida Y."/>
            <person name="Fujiwara M."/>
            <person name="Mori M."/>
            <person name="Tomita M."/>
            <person name="Arakawa K."/>
        </authorList>
    </citation>
    <scope>NUCLEOTIDE SEQUENCE [LARGE SCALE GENOMIC DNA]</scope>
</reference>
<evidence type="ECO:0000313" key="1">
    <source>
        <dbReference type="EMBL" id="GBN86874.1"/>
    </source>
</evidence>